<dbReference type="EMBL" id="HACG01025506">
    <property type="protein sequence ID" value="CEK72371.1"/>
    <property type="molecule type" value="Transcribed_RNA"/>
</dbReference>
<gene>
    <name evidence="2" type="primary">ORF82111</name>
</gene>
<feature type="non-terminal residue" evidence="2">
    <location>
        <position position="1"/>
    </location>
</feature>
<feature type="compositionally biased region" description="Polar residues" evidence="1">
    <location>
        <begin position="209"/>
        <end position="222"/>
    </location>
</feature>
<feature type="compositionally biased region" description="Low complexity" evidence="1">
    <location>
        <begin position="156"/>
        <end position="179"/>
    </location>
</feature>
<reference evidence="2" key="1">
    <citation type="submission" date="2014-12" db="EMBL/GenBank/DDBJ databases">
        <title>Insight into the proteome of Arion vulgaris.</title>
        <authorList>
            <person name="Aradska J."/>
            <person name="Bulat T."/>
            <person name="Smidak R."/>
            <person name="Sarate P."/>
            <person name="Gangsoo J."/>
            <person name="Sialana F."/>
            <person name="Bilban M."/>
            <person name="Lubec G."/>
        </authorList>
    </citation>
    <scope>NUCLEOTIDE SEQUENCE</scope>
    <source>
        <tissue evidence="2">Skin</tissue>
    </source>
</reference>
<organism evidence="2">
    <name type="scientific">Arion vulgaris</name>
    <dbReference type="NCBI Taxonomy" id="1028688"/>
    <lineage>
        <taxon>Eukaryota</taxon>
        <taxon>Metazoa</taxon>
        <taxon>Spiralia</taxon>
        <taxon>Lophotrochozoa</taxon>
        <taxon>Mollusca</taxon>
        <taxon>Gastropoda</taxon>
        <taxon>Heterobranchia</taxon>
        <taxon>Euthyneura</taxon>
        <taxon>Panpulmonata</taxon>
        <taxon>Eupulmonata</taxon>
        <taxon>Stylommatophora</taxon>
        <taxon>Helicina</taxon>
        <taxon>Arionoidea</taxon>
        <taxon>Arionidae</taxon>
        <taxon>Arion</taxon>
    </lineage>
</organism>
<feature type="compositionally biased region" description="Polar residues" evidence="1">
    <location>
        <begin position="288"/>
        <end position="306"/>
    </location>
</feature>
<feature type="compositionally biased region" description="Basic and acidic residues" evidence="1">
    <location>
        <begin position="354"/>
        <end position="371"/>
    </location>
</feature>
<feature type="compositionally biased region" description="Low complexity" evidence="1">
    <location>
        <begin position="194"/>
        <end position="206"/>
    </location>
</feature>
<proteinExistence type="predicted"/>
<feature type="region of interest" description="Disordered" evidence="1">
    <location>
        <begin position="282"/>
        <end position="386"/>
    </location>
</feature>
<sequence length="624" mass="70793">PHLILQKPYHGDTTRGRMEDFLNHMIAEVSKQRQDLEIECRLLKVLLKPWPRKKTEVDDIENEQRITIAQDVQKVSENISHEETQALSQVDKLLRKAEKARHFNSKKKQDVDDRTTLNICNNKQIDVQQSESFDNPVPDSSPSIRSLHTTRTNPESTTLSCSSQIESSSKQSFDIQSSQPENSQTKRQFKDINKISSSTTIKINKNVKQRSYQPPSYKPSSGKTRHVPAHMLAPFKTSDTASFPKHKKNHSLSQSNSKIVAAKTTKSKDIKTYKTLPCITTEEHKKSSQTSDTYTNLVDQSGNSRPDSVKDTSRASHLVSTGFPVGEGLADHLPQQNSTADNNSNCSSASNLKSTDHNPSHSSDSHTDSVKKNLSPQALHKDLPESEFKKFNLQKDGSTLKLPSKLIKLVTTNRSLRNRLSTIRPVKNASSVDPAQQFVSKLCVQEEISKELRTRVSALTCLRSHCILLDMLQSLQLDQMSESTSLEVLYKAKRTLEFVLTTFSDLQEEADYFSQAKYRQLPTVLDVHAQERDDQMPSWLFTGLHIDAPNDLWNHLQTSKCWAHKQFTETYLQLNIFLTKAAEKEWWKILTSQDRDPTVFQGVYGLLTSHGQFLPALLENPHYT</sequence>
<feature type="compositionally biased region" description="Low complexity" evidence="1">
    <location>
        <begin position="337"/>
        <end position="351"/>
    </location>
</feature>
<feature type="region of interest" description="Disordered" evidence="1">
    <location>
        <begin position="237"/>
        <end position="266"/>
    </location>
</feature>
<feature type="compositionally biased region" description="Polar residues" evidence="1">
    <location>
        <begin position="126"/>
        <end position="155"/>
    </location>
</feature>
<name>A0A0B6ZX01_9EUPU</name>
<protein>
    <submittedName>
        <fullName evidence="2">Uncharacterized protein</fullName>
    </submittedName>
</protein>
<feature type="region of interest" description="Disordered" evidence="1">
    <location>
        <begin position="126"/>
        <end position="225"/>
    </location>
</feature>
<evidence type="ECO:0000256" key="1">
    <source>
        <dbReference type="SAM" id="MobiDB-lite"/>
    </source>
</evidence>
<evidence type="ECO:0000313" key="2">
    <source>
        <dbReference type="EMBL" id="CEK72371.1"/>
    </source>
</evidence>
<accession>A0A0B6ZX01</accession>
<dbReference type="AlphaFoldDB" id="A0A0B6ZX01"/>